<proteinExistence type="predicted"/>
<dbReference type="EMBL" id="MU117982">
    <property type="protein sequence ID" value="KAF9650700.1"/>
    <property type="molecule type" value="Genomic_DNA"/>
</dbReference>
<name>A0ACB6ZMR9_THEGA</name>
<keyword evidence="2" id="KW-1185">Reference proteome</keyword>
<protein>
    <submittedName>
        <fullName evidence="1">Uncharacterized protein</fullName>
    </submittedName>
</protein>
<comment type="caution">
    <text evidence="1">The sequence shown here is derived from an EMBL/GenBank/DDBJ whole genome shotgun (WGS) entry which is preliminary data.</text>
</comment>
<evidence type="ECO:0000313" key="2">
    <source>
        <dbReference type="Proteomes" id="UP000886501"/>
    </source>
</evidence>
<sequence>MLLPLANLTNTKTLLDSTTSILKVSLHRIRSHPSPLVRIKGVILLDIREVLVYKYNTAARWNKKS</sequence>
<dbReference type="Proteomes" id="UP000886501">
    <property type="component" value="Unassembled WGS sequence"/>
</dbReference>
<accession>A0ACB6ZMR9</accession>
<reference evidence="1" key="2">
    <citation type="journal article" date="2020" name="Nat. Commun.">
        <title>Large-scale genome sequencing of mycorrhizal fungi provides insights into the early evolution of symbiotic traits.</title>
        <authorList>
            <person name="Miyauchi S."/>
            <person name="Kiss E."/>
            <person name="Kuo A."/>
            <person name="Drula E."/>
            <person name="Kohler A."/>
            <person name="Sanchez-Garcia M."/>
            <person name="Morin E."/>
            <person name="Andreopoulos B."/>
            <person name="Barry K.W."/>
            <person name="Bonito G."/>
            <person name="Buee M."/>
            <person name="Carver A."/>
            <person name="Chen C."/>
            <person name="Cichocki N."/>
            <person name="Clum A."/>
            <person name="Culley D."/>
            <person name="Crous P.W."/>
            <person name="Fauchery L."/>
            <person name="Girlanda M."/>
            <person name="Hayes R.D."/>
            <person name="Keri Z."/>
            <person name="LaButti K."/>
            <person name="Lipzen A."/>
            <person name="Lombard V."/>
            <person name="Magnuson J."/>
            <person name="Maillard F."/>
            <person name="Murat C."/>
            <person name="Nolan M."/>
            <person name="Ohm R.A."/>
            <person name="Pangilinan J."/>
            <person name="Pereira M.F."/>
            <person name="Perotto S."/>
            <person name="Peter M."/>
            <person name="Pfister S."/>
            <person name="Riley R."/>
            <person name="Sitrit Y."/>
            <person name="Stielow J.B."/>
            <person name="Szollosi G."/>
            <person name="Zifcakova L."/>
            <person name="Stursova M."/>
            <person name="Spatafora J.W."/>
            <person name="Tedersoo L."/>
            <person name="Vaario L.M."/>
            <person name="Yamada A."/>
            <person name="Yan M."/>
            <person name="Wang P."/>
            <person name="Xu J."/>
            <person name="Bruns T."/>
            <person name="Baldrian P."/>
            <person name="Vilgalys R."/>
            <person name="Dunand C."/>
            <person name="Henrissat B."/>
            <person name="Grigoriev I.V."/>
            <person name="Hibbett D."/>
            <person name="Nagy L.G."/>
            <person name="Martin F.M."/>
        </authorList>
    </citation>
    <scope>NUCLEOTIDE SEQUENCE</scope>
    <source>
        <strain evidence="1">P2</strain>
    </source>
</reference>
<evidence type="ECO:0000313" key="1">
    <source>
        <dbReference type="EMBL" id="KAF9650700.1"/>
    </source>
</evidence>
<gene>
    <name evidence="1" type="ORF">BDM02DRAFT_3111742</name>
</gene>
<reference evidence="1" key="1">
    <citation type="submission" date="2019-10" db="EMBL/GenBank/DDBJ databases">
        <authorList>
            <consortium name="DOE Joint Genome Institute"/>
            <person name="Kuo A."/>
            <person name="Miyauchi S."/>
            <person name="Kiss E."/>
            <person name="Drula E."/>
            <person name="Kohler A."/>
            <person name="Sanchez-Garcia M."/>
            <person name="Andreopoulos B."/>
            <person name="Barry K.W."/>
            <person name="Bonito G."/>
            <person name="Buee M."/>
            <person name="Carver A."/>
            <person name="Chen C."/>
            <person name="Cichocki N."/>
            <person name="Clum A."/>
            <person name="Culley D."/>
            <person name="Crous P.W."/>
            <person name="Fauchery L."/>
            <person name="Girlanda M."/>
            <person name="Hayes R."/>
            <person name="Keri Z."/>
            <person name="Labutti K."/>
            <person name="Lipzen A."/>
            <person name="Lombard V."/>
            <person name="Magnuson J."/>
            <person name="Maillard F."/>
            <person name="Morin E."/>
            <person name="Murat C."/>
            <person name="Nolan M."/>
            <person name="Ohm R."/>
            <person name="Pangilinan J."/>
            <person name="Pereira M."/>
            <person name="Perotto S."/>
            <person name="Peter M."/>
            <person name="Riley R."/>
            <person name="Sitrit Y."/>
            <person name="Stielow B."/>
            <person name="Szollosi G."/>
            <person name="Zifcakova L."/>
            <person name="Stursova M."/>
            <person name="Spatafora J.W."/>
            <person name="Tedersoo L."/>
            <person name="Vaario L.-M."/>
            <person name="Yamada A."/>
            <person name="Yan M."/>
            <person name="Wang P."/>
            <person name="Xu J."/>
            <person name="Bruns T."/>
            <person name="Baldrian P."/>
            <person name="Vilgalys R."/>
            <person name="Henrissat B."/>
            <person name="Grigoriev I.V."/>
            <person name="Hibbett D."/>
            <person name="Nagy L.G."/>
            <person name="Martin F.M."/>
        </authorList>
    </citation>
    <scope>NUCLEOTIDE SEQUENCE</scope>
    <source>
        <strain evidence="1">P2</strain>
    </source>
</reference>
<organism evidence="1 2">
    <name type="scientific">Thelephora ganbajun</name>
    <name type="common">Ganba fungus</name>
    <dbReference type="NCBI Taxonomy" id="370292"/>
    <lineage>
        <taxon>Eukaryota</taxon>
        <taxon>Fungi</taxon>
        <taxon>Dikarya</taxon>
        <taxon>Basidiomycota</taxon>
        <taxon>Agaricomycotina</taxon>
        <taxon>Agaricomycetes</taxon>
        <taxon>Thelephorales</taxon>
        <taxon>Thelephoraceae</taxon>
        <taxon>Thelephora</taxon>
    </lineage>
</organism>